<protein>
    <submittedName>
        <fullName evidence="2">Uncharacterized protein</fullName>
    </submittedName>
</protein>
<evidence type="ECO:0000313" key="3">
    <source>
        <dbReference type="EMBL" id="STZ09980.1"/>
    </source>
</evidence>
<keyword evidence="4" id="KW-1185">Reference proteome</keyword>
<sequence>MFGVSVLQSDYFTKDMGSFGSIFVFGDKQTGKNQQYNLEKDVQSFQCVDVQEVETLMGDVQTGVIGLTAGTAFFGAGLLPALGVLWLGGLLPDRMTNNYVLQIIFKDGKSAILRASERKYRKLKPYFTK</sequence>
<name>A0A1S9ZXF2_9GAMM</name>
<dbReference type="EMBL" id="MUXU01000056">
    <property type="protein sequence ID" value="OOR88077.1"/>
    <property type="molecule type" value="Genomic_DNA"/>
</dbReference>
<keyword evidence="1" id="KW-0472">Membrane</keyword>
<reference evidence="2 4" key="1">
    <citation type="submission" date="2017-02" db="EMBL/GenBank/DDBJ databases">
        <title>Draft genome sequence of Moraxella caviae CCUG 355 type strain.</title>
        <authorList>
            <person name="Engstrom-Jakobsson H."/>
            <person name="Salva-Serra F."/>
            <person name="Thorell K."/>
            <person name="Gonzales-Siles L."/>
            <person name="Karlsson R."/>
            <person name="Boulund F."/>
            <person name="Engstrand L."/>
            <person name="Moore E."/>
        </authorList>
    </citation>
    <scope>NUCLEOTIDE SEQUENCE [LARGE SCALE GENOMIC DNA]</scope>
    <source>
        <strain evidence="2 4">CCUG 355</strain>
    </source>
</reference>
<keyword evidence="1" id="KW-0812">Transmembrane</keyword>
<dbReference type="AlphaFoldDB" id="A0A1S9ZXF2"/>
<reference evidence="3 5" key="2">
    <citation type="submission" date="2018-06" db="EMBL/GenBank/DDBJ databases">
        <authorList>
            <consortium name="Pathogen Informatics"/>
            <person name="Doyle S."/>
        </authorList>
    </citation>
    <scope>NUCLEOTIDE SEQUENCE [LARGE SCALE GENOMIC DNA]</scope>
    <source>
        <strain evidence="3 5">NCTC10293</strain>
    </source>
</reference>
<evidence type="ECO:0000256" key="1">
    <source>
        <dbReference type="SAM" id="Phobius"/>
    </source>
</evidence>
<dbReference type="Proteomes" id="UP000255279">
    <property type="component" value="Unassembled WGS sequence"/>
</dbReference>
<accession>A0A1S9ZXF2</accession>
<organism evidence="2 4">
    <name type="scientific">Moraxella caviae</name>
    <dbReference type="NCBI Taxonomy" id="34060"/>
    <lineage>
        <taxon>Bacteria</taxon>
        <taxon>Pseudomonadati</taxon>
        <taxon>Pseudomonadota</taxon>
        <taxon>Gammaproteobacteria</taxon>
        <taxon>Moraxellales</taxon>
        <taxon>Moraxellaceae</taxon>
        <taxon>Moraxella</taxon>
    </lineage>
</organism>
<dbReference type="RefSeq" id="WP_078277169.1">
    <property type="nucleotide sequence ID" value="NZ_MUXU01000056.1"/>
</dbReference>
<dbReference type="EMBL" id="UGQE01000001">
    <property type="protein sequence ID" value="STZ09980.1"/>
    <property type="molecule type" value="Genomic_DNA"/>
</dbReference>
<feature type="transmembrane region" description="Helical" evidence="1">
    <location>
        <begin position="64"/>
        <end position="87"/>
    </location>
</feature>
<evidence type="ECO:0000313" key="4">
    <source>
        <dbReference type="Proteomes" id="UP000190435"/>
    </source>
</evidence>
<gene>
    <name evidence="2" type="ORF">B0181_08990</name>
    <name evidence="3" type="ORF">NCTC10293_00301</name>
</gene>
<keyword evidence="1" id="KW-1133">Transmembrane helix</keyword>
<evidence type="ECO:0000313" key="5">
    <source>
        <dbReference type="Proteomes" id="UP000255279"/>
    </source>
</evidence>
<evidence type="ECO:0000313" key="2">
    <source>
        <dbReference type="EMBL" id="OOR88077.1"/>
    </source>
</evidence>
<proteinExistence type="predicted"/>
<dbReference type="Proteomes" id="UP000190435">
    <property type="component" value="Unassembled WGS sequence"/>
</dbReference>